<gene>
    <name evidence="3" type="ORF">FWK35_00032301</name>
</gene>
<protein>
    <submittedName>
        <fullName evidence="3">THAP domain-containing protein 1-like isoform X1</fullName>
    </submittedName>
</protein>
<accession>A0A6G0W1H4</accession>
<feature type="coiled-coil region" evidence="1">
    <location>
        <begin position="96"/>
        <end position="123"/>
    </location>
</feature>
<keyword evidence="4" id="KW-1185">Reference proteome</keyword>
<dbReference type="AlphaFoldDB" id="A0A6G0W1H4"/>
<keyword evidence="1" id="KW-0175">Coiled coil</keyword>
<dbReference type="OrthoDB" id="6611677at2759"/>
<evidence type="ECO:0000313" key="3">
    <source>
        <dbReference type="EMBL" id="KAF0714846.1"/>
    </source>
</evidence>
<comment type="caution">
    <text evidence="3">The sequence shown here is derived from an EMBL/GenBank/DDBJ whole genome shotgun (WGS) entry which is preliminary data.</text>
</comment>
<dbReference type="EMBL" id="VUJU01010314">
    <property type="protein sequence ID" value="KAF0714846.1"/>
    <property type="molecule type" value="Genomic_DNA"/>
</dbReference>
<evidence type="ECO:0000259" key="2">
    <source>
        <dbReference type="Pfam" id="PF12017"/>
    </source>
</evidence>
<evidence type="ECO:0000256" key="1">
    <source>
        <dbReference type="SAM" id="Coils"/>
    </source>
</evidence>
<reference evidence="3 4" key="1">
    <citation type="submission" date="2019-08" db="EMBL/GenBank/DDBJ databases">
        <title>Whole genome of Aphis craccivora.</title>
        <authorList>
            <person name="Voronova N.V."/>
            <person name="Shulinski R.S."/>
            <person name="Bandarenka Y.V."/>
            <person name="Zhorov D.G."/>
            <person name="Warner D."/>
        </authorList>
    </citation>
    <scope>NUCLEOTIDE SEQUENCE [LARGE SCALE GENOMIC DNA]</scope>
    <source>
        <strain evidence="3">180601</strain>
        <tissue evidence="3">Whole Body</tissue>
    </source>
</reference>
<proteinExistence type="predicted"/>
<dbReference type="Proteomes" id="UP000478052">
    <property type="component" value="Unassembled WGS sequence"/>
</dbReference>
<name>A0A6G0W1H4_APHCR</name>
<evidence type="ECO:0000313" key="4">
    <source>
        <dbReference type="Proteomes" id="UP000478052"/>
    </source>
</evidence>
<dbReference type="InterPro" id="IPR021896">
    <property type="entry name" value="THAP9-like_HTH"/>
</dbReference>
<sequence length="245" mass="28137">MINAKITVPEVKVSLSNTSTSTCLEGIELEGFGKLPDLPCDKQSSPSDSFSLNRPSEELLQSQSVDFMVQASISESHDTPRRTFLKHSVSSLVDMCNAKDKKLKILNQRLRRHKKNNRFFEKDFFFSTILFLDVVNTLKAKLLINQEQAHLLDSNFGKHKDLINNFVNKNTRKKLPKRYSMQLRKFAVTLNFYSPKAYTFVRREFNSVLPSPRTLSKWYTNVDAEPGFTKEALNTLTLACKNCPY</sequence>
<feature type="non-terminal residue" evidence="3">
    <location>
        <position position="245"/>
    </location>
</feature>
<organism evidence="3 4">
    <name type="scientific">Aphis craccivora</name>
    <name type="common">Cowpea aphid</name>
    <dbReference type="NCBI Taxonomy" id="307492"/>
    <lineage>
        <taxon>Eukaryota</taxon>
        <taxon>Metazoa</taxon>
        <taxon>Ecdysozoa</taxon>
        <taxon>Arthropoda</taxon>
        <taxon>Hexapoda</taxon>
        <taxon>Insecta</taxon>
        <taxon>Pterygota</taxon>
        <taxon>Neoptera</taxon>
        <taxon>Paraneoptera</taxon>
        <taxon>Hemiptera</taxon>
        <taxon>Sternorrhyncha</taxon>
        <taxon>Aphidomorpha</taxon>
        <taxon>Aphidoidea</taxon>
        <taxon>Aphididae</taxon>
        <taxon>Aphidini</taxon>
        <taxon>Aphis</taxon>
        <taxon>Aphis</taxon>
    </lineage>
</organism>
<dbReference type="Pfam" id="PF12017">
    <property type="entry name" value="Tnp_P_element"/>
    <property type="match status" value="1"/>
</dbReference>
<feature type="domain" description="THAP9-like helix-turn-helix" evidence="2">
    <location>
        <begin position="138"/>
        <end position="218"/>
    </location>
</feature>